<dbReference type="Proteomes" id="UP000501534">
    <property type="component" value="Chromosome"/>
</dbReference>
<protein>
    <submittedName>
        <fullName evidence="7">1,3-propanediol dehydrogenase</fullName>
        <ecNumber evidence="7">1.1.1.202</ecNumber>
    </submittedName>
</protein>
<organism evidence="7 8">
    <name type="scientific">Usitatibacter rugosus</name>
    <dbReference type="NCBI Taxonomy" id="2732067"/>
    <lineage>
        <taxon>Bacteria</taxon>
        <taxon>Pseudomonadati</taxon>
        <taxon>Pseudomonadota</taxon>
        <taxon>Betaproteobacteria</taxon>
        <taxon>Nitrosomonadales</taxon>
        <taxon>Usitatibacteraceae</taxon>
        <taxon>Usitatibacter</taxon>
    </lineage>
</organism>
<dbReference type="InterPro" id="IPR039697">
    <property type="entry name" value="Alcohol_dehydrogenase_Fe"/>
</dbReference>
<evidence type="ECO:0000256" key="1">
    <source>
        <dbReference type="ARBA" id="ARBA00001962"/>
    </source>
</evidence>
<dbReference type="FunFam" id="3.40.50.1970:FF:000003">
    <property type="entry name" value="Alcohol dehydrogenase, iron-containing"/>
    <property type="match status" value="1"/>
</dbReference>
<comment type="similarity">
    <text evidence="2">Belongs to the iron-containing alcohol dehydrogenase family.</text>
</comment>
<dbReference type="InterPro" id="IPR001670">
    <property type="entry name" value="ADH_Fe/GldA"/>
</dbReference>
<dbReference type="Gene3D" id="3.40.50.1970">
    <property type="match status" value="1"/>
</dbReference>
<comment type="cofactor">
    <cofactor evidence="1">
        <name>Fe cation</name>
        <dbReference type="ChEBI" id="CHEBI:24875"/>
    </cofactor>
</comment>
<proteinExistence type="inferred from homology"/>
<dbReference type="Pfam" id="PF25137">
    <property type="entry name" value="ADH_Fe_C"/>
    <property type="match status" value="1"/>
</dbReference>
<dbReference type="PANTHER" id="PTHR11496">
    <property type="entry name" value="ALCOHOL DEHYDROGENASE"/>
    <property type="match status" value="1"/>
</dbReference>
<reference evidence="7 8" key="1">
    <citation type="submission" date="2020-04" db="EMBL/GenBank/DDBJ databases">
        <title>Usitatibacter rugosus gen. nov., sp. nov. and Usitatibacter palustris sp. nov., novel members of Usitatibacteraceae fam. nov. within the order Nitrosomonadales isolated from soil.</title>
        <authorList>
            <person name="Huber K.J."/>
            <person name="Neumann-Schaal M."/>
            <person name="Geppert A."/>
            <person name="Luckner M."/>
            <person name="Wanner G."/>
            <person name="Overmann J."/>
        </authorList>
    </citation>
    <scope>NUCLEOTIDE SEQUENCE [LARGE SCALE GENOMIC DNA]</scope>
    <source>
        <strain evidence="7 8">0125_3</strain>
    </source>
</reference>
<dbReference type="KEGG" id="uru:DSM104443_01226"/>
<evidence type="ECO:0000256" key="3">
    <source>
        <dbReference type="ARBA" id="ARBA00023002"/>
    </source>
</evidence>
<dbReference type="Pfam" id="PF00465">
    <property type="entry name" value="Fe-ADH"/>
    <property type="match status" value="1"/>
</dbReference>
<gene>
    <name evidence="7" type="primary">dhaT_1</name>
    <name evidence="7" type="ORF">DSM104443_01226</name>
</gene>
<dbReference type="EMBL" id="CP053069">
    <property type="protein sequence ID" value="QJR10172.1"/>
    <property type="molecule type" value="Genomic_DNA"/>
</dbReference>
<keyword evidence="3 7" id="KW-0560">Oxidoreductase</keyword>
<evidence type="ECO:0000256" key="2">
    <source>
        <dbReference type="ARBA" id="ARBA00007358"/>
    </source>
</evidence>
<dbReference type="GO" id="GO:0004022">
    <property type="term" value="F:alcohol dehydrogenase (NAD+) activity"/>
    <property type="evidence" value="ECO:0007669"/>
    <property type="project" value="TreeGrafter"/>
</dbReference>
<dbReference type="GO" id="GO:0047516">
    <property type="term" value="F:1,3-propanediol dehydrogenase activity"/>
    <property type="evidence" value="ECO:0007669"/>
    <property type="project" value="UniProtKB-EC"/>
</dbReference>
<dbReference type="EC" id="1.1.1.202" evidence="7"/>
<dbReference type="Gene3D" id="1.20.1090.10">
    <property type="entry name" value="Dehydroquinate synthase-like - alpha domain"/>
    <property type="match status" value="1"/>
</dbReference>
<evidence type="ECO:0000259" key="6">
    <source>
        <dbReference type="Pfam" id="PF25137"/>
    </source>
</evidence>
<dbReference type="InterPro" id="IPR056798">
    <property type="entry name" value="ADH_Fe_C"/>
</dbReference>
<dbReference type="GO" id="GO:0046872">
    <property type="term" value="F:metal ion binding"/>
    <property type="evidence" value="ECO:0007669"/>
    <property type="project" value="InterPro"/>
</dbReference>
<evidence type="ECO:0000256" key="4">
    <source>
        <dbReference type="ARBA" id="ARBA00023027"/>
    </source>
</evidence>
<dbReference type="PANTHER" id="PTHR11496:SF102">
    <property type="entry name" value="ALCOHOL DEHYDROGENASE 4"/>
    <property type="match status" value="1"/>
</dbReference>
<dbReference type="SUPFAM" id="SSF56796">
    <property type="entry name" value="Dehydroquinate synthase-like"/>
    <property type="match status" value="1"/>
</dbReference>
<dbReference type="PROSITE" id="PS00913">
    <property type="entry name" value="ADH_IRON_1"/>
    <property type="match status" value="1"/>
</dbReference>
<keyword evidence="4" id="KW-0520">NAD</keyword>
<dbReference type="RefSeq" id="WP_171090495.1">
    <property type="nucleotide sequence ID" value="NZ_CP053069.1"/>
</dbReference>
<sequence>MSIDKFSFPTTIHFGAGARALVAKHLADNGLKRPLIVTDKGLAALPILADFRASLKGLEVETFGGVFGNPTKSQVDAGAAAARAHKADSIIGFGGGAALDVAKAVALMATHDGDVLQYAWDHPQVLPIKNALLYFVALPTTSGTGSEVGRSSVISHDTTHVKKVIFNPALLAKAVFADPELTLDLPAKVTAATGMDALTHNVESYLSPAYHPLCDGIALEGARLAARSLEKAVASPKDIAARSDMMMSSLMGAIAFQKDLGAVHSCAHALGTVVDMHHGFANAIMIDHVMRFNADAAAEKMSELARVCGAGSTPGDFIQWLTALKSRLGIPAKLGEAGVTKDKIPALVAIAVDDICHQTNPKPCTKADFEKLFADAI</sequence>
<dbReference type="FunFam" id="1.20.1090.10:FF:000001">
    <property type="entry name" value="Aldehyde-alcohol dehydrogenase"/>
    <property type="match status" value="1"/>
</dbReference>
<feature type="domain" description="Fe-containing alcohol dehydrogenase-like C-terminal" evidence="6">
    <location>
        <begin position="190"/>
        <end position="376"/>
    </location>
</feature>
<dbReference type="AlphaFoldDB" id="A0A6M4GSV3"/>
<keyword evidence="8" id="KW-1185">Reference proteome</keyword>
<feature type="domain" description="Alcohol dehydrogenase iron-type/glycerol dehydrogenase GldA" evidence="5">
    <location>
        <begin position="9"/>
        <end position="179"/>
    </location>
</feature>
<dbReference type="InterPro" id="IPR018211">
    <property type="entry name" value="ADH_Fe_CS"/>
</dbReference>
<dbReference type="CDD" id="cd14861">
    <property type="entry name" value="Fe-ADH-like"/>
    <property type="match status" value="1"/>
</dbReference>
<evidence type="ECO:0000313" key="8">
    <source>
        <dbReference type="Proteomes" id="UP000501534"/>
    </source>
</evidence>
<accession>A0A6M4GSV3</accession>
<evidence type="ECO:0000259" key="5">
    <source>
        <dbReference type="Pfam" id="PF00465"/>
    </source>
</evidence>
<evidence type="ECO:0000313" key="7">
    <source>
        <dbReference type="EMBL" id="QJR10172.1"/>
    </source>
</evidence>
<name>A0A6M4GSV3_9PROT</name>